<feature type="region of interest" description="Disordered" evidence="7">
    <location>
        <begin position="1"/>
        <end position="164"/>
    </location>
</feature>
<feature type="compositionally biased region" description="Basic and acidic residues" evidence="7">
    <location>
        <begin position="284"/>
        <end position="305"/>
    </location>
</feature>
<feature type="coiled-coil region" evidence="6">
    <location>
        <begin position="560"/>
        <end position="743"/>
    </location>
</feature>
<organism evidence="9 10">
    <name type="scientific">Pleurostoma richardsiae</name>
    <dbReference type="NCBI Taxonomy" id="41990"/>
    <lineage>
        <taxon>Eukaryota</taxon>
        <taxon>Fungi</taxon>
        <taxon>Dikarya</taxon>
        <taxon>Ascomycota</taxon>
        <taxon>Pezizomycotina</taxon>
        <taxon>Sordariomycetes</taxon>
        <taxon>Sordariomycetidae</taxon>
        <taxon>Calosphaeriales</taxon>
        <taxon>Pleurostomataceae</taxon>
        <taxon>Pleurostoma</taxon>
    </lineage>
</organism>
<feature type="compositionally biased region" description="Basic and acidic residues" evidence="7">
    <location>
        <begin position="7"/>
        <end position="19"/>
    </location>
</feature>
<reference evidence="9" key="1">
    <citation type="submission" date="2022-07" db="EMBL/GenBank/DDBJ databases">
        <title>Fungi with potential for degradation of polypropylene.</title>
        <authorList>
            <person name="Gostincar C."/>
        </authorList>
    </citation>
    <scope>NUCLEOTIDE SEQUENCE</scope>
    <source>
        <strain evidence="9">EXF-13308</strain>
    </source>
</reference>
<feature type="compositionally biased region" description="Low complexity" evidence="7">
    <location>
        <begin position="1051"/>
        <end position="1061"/>
    </location>
</feature>
<dbReference type="InterPro" id="IPR000237">
    <property type="entry name" value="GRIP_dom"/>
</dbReference>
<feature type="coiled-coil region" evidence="6">
    <location>
        <begin position="235"/>
        <end position="269"/>
    </location>
</feature>
<evidence type="ECO:0000256" key="4">
    <source>
        <dbReference type="ARBA" id="ARBA00023054"/>
    </source>
</evidence>
<feature type="region of interest" description="Disordered" evidence="7">
    <location>
        <begin position="1047"/>
        <end position="1074"/>
    </location>
</feature>
<keyword evidence="5" id="KW-0472">Membrane</keyword>
<feature type="domain" description="GRIP" evidence="8">
    <location>
        <begin position="1076"/>
        <end position="1126"/>
    </location>
</feature>
<accession>A0AA38VDG1</accession>
<comment type="caution">
    <text evidence="9">The sequence shown here is derived from an EMBL/GenBank/DDBJ whole genome shotgun (WGS) entry which is preliminary data.</text>
</comment>
<feature type="compositionally biased region" description="Polar residues" evidence="7">
    <location>
        <begin position="126"/>
        <end position="149"/>
    </location>
</feature>
<evidence type="ECO:0000313" key="10">
    <source>
        <dbReference type="Proteomes" id="UP001174694"/>
    </source>
</evidence>
<keyword evidence="4 6" id="KW-0175">Coiled coil</keyword>
<evidence type="ECO:0000256" key="1">
    <source>
        <dbReference type="ARBA" id="ARBA00004184"/>
    </source>
</evidence>
<keyword evidence="10" id="KW-1185">Reference proteome</keyword>
<gene>
    <name evidence="9" type="ORF">NKR23_g11578</name>
</gene>
<evidence type="ECO:0000256" key="5">
    <source>
        <dbReference type="ARBA" id="ARBA00023136"/>
    </source>
</evidence>
<feature type="coiled-coil region" evidence="6">
    <location>
        <begin position="329"/>
        <end position="489"/>
    </location>
</feature>
<dbReference type="EMBL" id="JANBVO010000064">
    <property type="protein sequence ID" value="KAJ9131725.1"/>
    <property type="molecule type" value="Genomic_DNA"/>
</dbReference>
<keyword evidence="3" id="KW-0963">Cytoplasm</keyword>
<evidence type="ECO:0000256" key="7">
    <source>
        <dbReference type="SAM" id="MobiDB-lite"/>
    </source>
</evidence>
<feature type="compositionally biased region" description="Basic and acidic residues" evidence="7">
    <location>
        <begin position="106"/>
        <end position="117"/>
    </location>
</feature>
<comment type="subcellular location">
    <subcellularLocation>
        <location evidence="2">Cytoplasm</location>
    </subcellularLocation>
    <subcellularLocation>
        <location evidence="1">Endomembrane system</location>
        <topology evidence="1">Peripheral membrane protein</topology>
    </subcellularLocation>
</comment>
<dbReference type="AlphaFoldDB" id="A0AA38VDG1"/>
<evidence type="ECO:0000256" key="2">
    <source>
        <dbReference type="ARBA" id="ARBA00004496"/>
    </source>
</evidence>
<sequence length="1133" mass="126213">MFQRIRGAIDRTIAEEQARQKALTEQQPAASSRAGSLSRSASNTSQAKGPRTRKVGQEASRDTVNGDTGENPDPAVFEAAFVIDDTEDTSRGPSPKPPTTENDTTETDKAGSKKDETEQVEDAANVAQNGDKNSSSRSQNAVPTPTAKDSTPLKIAAPGVPPDMRSKLRKLEKLEATYPELLRSYRIAHSRATSIEAFEKALRENTPLTSIKDPNAFVEYLSQLSLKTDMVMDELKRVSAEKDTFKKKCEEAATEAASLREELAAVKAAKLTALPGDETTEDSSLERAQPEPEQDRAVLDGSRDEGPDDETSQDLFSYDNEIPKLQAEVGAKSEQIDSLRADISTLEKELATAKETSLGLIENLERATRELSEARDAVRVQESLKTQLDARDNEIASVNDRLSQSQAQMKDLTAQLDNEKRVSAAAAGDRETKLAETVARMTELETEIRESSEAKTALGKKIEDLMGQIEALQIAKLKADQKIDELTKQLQAGLTPSVATAEPLDTTAAPSAPKKNNKKKKKKGGAGMASMAVAPTGEASDRPPPSPLETSATAELQSQIASLKLDMSKKDEQIERLQKQRKTEEDLRDEIETLQENLLNIGQDHVEAKEKIKALESERAALQMRITELEKEMETAAMTANTSAALQKDFESLKGEYEDLKMKSSILQSDLRASQQLAQSRYKDLTDLREVLQKAQPELKSLRQEAVVLKTTKEELAAKTADLRAMEKREKELKAEITRAQRLGADREAEVKALREKLSAETSTRLRLEDAQRVSGRDLRKAEAEKIELSAREEKASRELQRLQEEVANVKPRIAELEAEAAKLRKETVSLREEAELKTSQYVNAQNLLGSMRDQTAELSIQLKESQAQAESLDEELAECRKLLGERTREAETMRRLLADVDERADSKVREMRARLDAALEERDRLEDESSSIARRKTRETEELRQKIRDLERETKALSTEKDDLEHREREWRRRREELEAVEQKTDAELIEMRSTVSNLRATLDASEQQVREAEKAKTDLRRMLDDYRIRYDKLAKEAKALQVRVGNTVSNSGRSSMDSGRSGGANGANAGAGGQQLASADAMYLKTIMLQFLEQKDNKLRAQLVPVLGKLLKFDRSEEQKWIAAVQHMGAR</sequence>
<evidence type="ECO:0000256" key="3">
    <source>
        <dbReference type="ARBA" id="ARBA00022490"/>
    </source>
</evidence>
<dbReference type="PROSITE" id="PS50913">
    <property type="entry name" value="GRIP"/>
    <property type="match status" value="1"/>
</dbReference>
<feature type="region of interest" description="Disordered" evidence="7">
    <location>
        <begin position="501"/>
        <end position="555"/>
    </location>
</feature>
<dbReference type="PANTHER" id="PTHR23157">
    <property type="entry name" value="GRIP AND COILED-COIL DOMAIN-CONTAINING PROTEIN 1"/>
    <property type="match status" value="1"/>
</dbReference>
<evidence type="ECO:0000313" key="9">
    <source>
        <dbReference type="EMBL" id="KAJ9131725.1"/>
    </source>
</evidence>
<dbReference type="Pfam" id="PF01465">
    <property type="entry name" value="GRIP"/>
    <property type="match status" value="1"/>
</dbReference>
<name>A0AA38VDG1_9PEZI</name>
<dbReference type="PANTHER" id="PTHR23157:SF25">
    <property type="entry name" value="GRIP AND COILED-COIL DOMAIN-CONTAINING PROTEIN 1"/>
    <property type="match status" value="1"/>
</dbReference>
<proteinExistence type="predicted"/>
<feature type="coiled-coil region" evidence="6">
    <location>
        <begin position="779"/>
        <end position="1045"/>
    </location>
</feature>
<dbReference type="SMART" id="SM00755">
    <property type="entry name" value="Grip"/>
    <property type="match status" value="1"/>
</dbReference>
<evidence type="ECO:0000259" key="8">
    <source>
        <dbReference type="PROSITE" id="PS50913"/>
    </source>
</evidence>
<protein>
    <submittedName>
        <fullName evidence="9">Golgin IMH1</fullName>
    </submittedName>
</protein>
<dbReference type="GO" id="GO:0005794">
    <property type="term" value="C:Golgi apparatus"/>
    <property type="evidence" value="ECO:0007669"/>
    <property type="project" value="TreeGrafter"/>
</dbReference>
<dbReference type="InterPro" id="IPR051952">
    <property type="entry name" value="Golgi-autophagy_related"/>
</dbReference>
<feature type="compositionally biased region" description="Low complexity" evidence="7">
    <location>
        <begin position="29"/>
        <end position="42"/>
    </location>
</feature>
<feature type="region of interest" description="Disordered" evidence="7">
    <location>
        <begin position="272"/>
        <end position="316"/>
    </location>
</feature>
<feature type="compositionally biased region" description="Basic residues" evidence="7">
    <location>
        <begin position="515"/>
        <end position="524"/>
    </location>
</feature>
<evidence type="ECO:0000256" key="6">
    <source>
        <dbReference type="SAM" id="Coils"/>
    </source>
</evidence>
<feature type="compositionally biased region" description="Gly residues" evidence="7">
    <location>
        <begin position="1062"/>
        <end position="1074"/>
    </location>
</feature>
<dbReference type="Proteomes" id="UP001174694">
    <property type="component" value="Unassembled WGS sequence"/>
</dbReference>